<dbReference type="Proteomes" id="UP000426444">
    <property type="component" value="Chromosome"/>
</dbReference>
<evidence type="ECO:0000259" key="4">
    <source>
        <dbReference type="Pfam" id="PF01814"/>
    </source>
</evidence>
<evidence type="ECO:0000256" key="2">
    <source>
        <dbReference type="ARBA" id="ARBA00022723"/>
    </source>
</evidence>
<dbReference type="NCBIfam" id="NF033749">
    <property type="entry name" value="bact_hemeryth"/>
    <property type="match status" value="1"/>
</dbReference>
<organism evidence="5 6">
    <name type="scientific">Candidatus Syntrophocurvum alkaliphilum</name>
    <dbReference type="NCBI Taxonomy" id="2293317"/>
    <lineage>
        <taxon>Bacteria</taxon>
        <taxon>Bacillati</taxon>
        <taxon>Bacillota</taxon>
        <taxon>Clostridia</taxon>
        <taxon>Eubacteriales</taxon>
        <taxon>Syntrophomonadaceae</taxon>
        <taxon>Candidatus Syntrophocurvum</taxon>
    </lineage>
</organism>
<dbReference type="EMBL" id="CP046457">
    <property type="protein sequence ID" value="QGU00008.1"/>
    <property type="molecule type" value="Genomic_DNA"/>
</dbReference>
<dbReference type="RefSeq" id="WP_156203844.1">
    <property type="nucleotide sequence ID" value="NZ_CP046457.1"/>
</dbReference>
<protein>
    <submittedName>
        <fullName evidence="5">Hemerythrin domain protein</fullName>
    </submittedName>
</protein>
<proteinExistence type="inferred from homology"/>
<keyword evidence="2" id="KW-0479">Metal-binding</keyword>
<sequence length="132" mass="15825">MIKWKKEYELGINQIDEQHKKLFEIAGRAYAVLKDEFRIDKYDDIANILEELKNYTIYHFETEENLMKEIGYKKFLSHKVSHDDFIEKINNIDLEAVDDAQDQYLLEVLDFIIDWIDKHILGADKLITQTRD</sequence>
<feature type="domain" description="Hemerythrin-like" evidence="4">
    <location>
        <begin position="11"/>
        <end position="126"/>
    </location>
</feature>
<dbReference type="PANTHER" id="PTHR37164:SF1">
    <property type="entry name" value="BACTERIOHEMERYTHRIN"/>
    <property type="match status" value="1"/>
</dbReference>
<dbReference type="Pfam" id="PF01814">
    <property type="entry name" value="Hemerythrin"/>
    <property type="match status" value="1"/>
</dbReference>
<dbReference type="GO" id="GO:0046872">
    <property type="term" value="F:metal ion binding"/>
    <property type="evidence" value="ECO:0007669"/>
    <property type="project" value="UniProtKB-KW"/>
</dbReference>
<evidence type="ECO:0000256" key="3">
    <source>
        <dbReference type="ARBA" id="ARBA00023004"/>
    </source>
</evidence>
<accession>A0A6I6DG46</accession>
<name>A0A6I6DG46_9FIRM</name>
<evidence type="ECO:0000313" key="5">
    <source>
        <dbReference type="EMBL" id="QGU00008.1"/>
    </source>
</evidence>
<dbReference type="Gene3D" id="1.20.120.50">
    <property type="entry name" value="Hemerythrin-like"/>
    <property type="match status" value="1"/>
</dbReference>
<dbReference type="InterPro" id="IPR012827">
    <property type="entry name" value="Hemerythrin_metal-bd"/>
</dbReference>
<dbReference type="InterPro" id="IPR012312">
    <property type="entry name" value="Hemerythrin-like"/>
</dbReference>
<dbReference type="InterPro" id="IPR035938">
    <property type="entry name" value="Hemerythrin-like_sf"/>
</dbReference>
<dbReference type="KEGG" id="salq:SYNTR_1414"/>
<dbReference type="NCBIfam" id="TIGR02481">
    <property type="entry name" value="hemeryth_dom"/>
    <property type="match status" value="1"/>
</dbReference>
<keyword evidence="6" id="KW-1185">Reference proteome</keyword>
<reference evidence="6" key="1">
    <citation type="journal article" date="2019" name="Microbiology">
        <title>Complete Genome Sequence of an Uncultured Bacterium of the Candidate Phylum Bipolaricaulota.</title>
        <authorList>
            <person name="Kadnikov V.V."/>
            <person name="Mardanov A.V."/>
            <person name="Beletsky A.V."/>
            <person name="Frank Y.A."/>
            <person name="Karnachuk O.V."/>
            <person name="Ravin N.V."/>
        </authorList>
    </citation>
    <scope>NUCLEOTIDE SEQUENCE [LARGE SCALE GENOMIC DNA]</scope>
</reference>
<evidence type="ECO:0000313" key="6">
    <source>
        <dbReference type="Proteomes" id="UP000426444"/>
    </source>
</evidence>
<keyword evidence="3" id="KW-0408">Iron</keyword>
<dbReference type="PANTHER" id="PTHR37164">
    <property type="entry name" value="BACTERIOHEMERYTHRIN"/>
    <property type="match status" value="1"/>
</dbReference>
<dbReference type="PROSITE" id="PS00550">
    <property type="entry name" value="HEMERYTHRINS"/>
    <property type="match status" value="1"/>
</dbReference>
<dbReference type="AlphaFoldDB" id="A0A6I6DG46"/>
<dbReference type="SUPFAM" id="SSF47188">
    <property type="entry name" value="Hemerythrin-like"/>
    <property type="match status" value="1"/>
</dbReference>
<dbReference type="InterPro" id="IPR050669">
    <property type="entry name" value="Hemerythrin"/>
</dbReference>
<gene>
    <name evidence="5" type="ORF">SYNTR_1414</name>
</gene>
<dbReference type="CDD" id="cd12107">
    <property type="entry name" value="Hemerythrin"/>
    <property type="match status" value="1"/>
</dbReference>
<evidence type="ECO:0000256" key="1">
    <source>
        <dbReference type="ARBA" id="ARBA00010587"/>
    </source>
</evidence>
<dbReference type="OrthoDB" id="9797092at2"/>
<comment type="similarity">
    <text evidence="1">Belongs to the hemerythrin family.</text>
</comment>
<dbReference type="InterPro" id="IPR016131">
    <property type="entry name" value="Haemerythrin_Fe_BS"/>
</dbReference>